<protein>
    <submittedName>
        <fullName evidence="1">RloB-like protein</fullName>
    </submittedName>
</protein>
<organism evidence="1 2">
    <name type="scientific">Arenibacter nanhaiticus</name>
    <dbReference type="NCBI Taxonomy" id="558155"/>
    <lineage>
        <taxon>Bacteria</taxon>
        <taxon>Pseudomonadati</taxon>
        <taxon>Bacteroidota</taxon>
        <taxon>Flavobacteriia</taxon>
        <taxon>Flavobacteriales</taxon>
        <taxon>Flavobacteriaceae</taxon>
        <taxon>Arenibacter</taxon>
    </lineage>
</organism>
<dbReference type="RefSeq" id="WP_072765559.1">
    <property type="nucleotide sequence ID" value="NZ_FQYX01000030.1"/>
</dbReference>
<keyword evidence="2" id="KW-1185">Reference proteome</keyword>
<reference evidence="1 2" key="1">
    <citation type="submission" date="2016-11" db="EMBL/GenBank/DDBJ databases">
        <authorList>
            <person name="Jaros S."/>
            <person name="Januszkiewicz K."/>
            <person name="Wedrychowicz H."/>
        </authorList>
    </citation>
    <scope>NUCLEOTIDE SEQUENCE [LARGE SCALE GENOMIC DNA]</scope>
    <source>
        <strain evidence="1 2">CGMCC 1.8863</strain>
    </source>
</reference>
<evidence type="ECO:0000313" key="2">
    <source>
        <dbReference type="Proteomes" id="UP000184231"/>
    </source>
</evidence>
<proteinExistence type="predicted"/>
<dbReference type="Proteomes" id="UP000184231">
    <property type="component" value="Unassembled WGS sequence"/>
</dbReference>
<dbReference type="EMBL" id="FQYX01000030">
    <property type="protein sequence ID" value="SHJ67585.1"/>
    <property type="molecule type" value="Genomic_DNA"/>
</dbReference>
<dbReference type="AlphaFoldDB" id="A0A1M6L8U2"/>
<evidence type="ECO:0000313" key="1">
    <source>
        <dbReference type="EMBL" id="SHJ67585.1"/>
    </source>
</evidence>
<name>A0A1M6L8U2_9FLAO</name>
<gene>
    <name evidence="1" type="ORF">SAMN04487911_13022</name>
</gene>
<dbReference type="STRING" id="558155.SAMN04487911_13022"/>
<dbReference type="InterPro" id="IPR025591">
    <property type="entry name" value="RloB"/>
</dbReference>
<sequence>MANIIKIDNAVLKRRAREEKKRKTEFKSKRKFYLIVCEGEKTEPNYFESLKSSLPKGVLELTNIDIDGTGKNTLSIVDEAKKLRNKYEEKYLRKIDKVWAVFDKDSFPTENFNNAINKGENSKPKINCAWTNEAFELWYLLHFNFYNTGISRVQYQKLIEKEVNKAANRTDFKYQKNSREMFVILNKFGNQENAIKNAEKLENLYFDRSFSNHNPCTKVHKLIIELIELTEKYAAQQQV</sequence>
<dbReference type="OrthoDB" id="9796523at2"/>
<accession>A0A1M6L8U2</accession>
<dbReference type="Pfam" id="PF13707">
    <property type="entry name" value="RloB"/>
    <property type="match status" value="1"/>
</dbReference>